<proteinExistence type="predicted"/>
<name>A0A8J2LFM5_9HEXA</name>
<dbReference type="Proteomes" id="UP000708208">
    <property type="component" value="Unassembled WGS sequence"/>
</dbReference>
<feature type="transmembrane region" description="Helical" evidence="6">
    <location>
        <begin position="323"/>
        <end position="345"/>
    </location>
</feature>
<dbReference type="Pfam" id="PF00335">
    <property type="entry name" value="Tetraspanin"/>
    <property type="match status" value="1"/>
</dbReference>
<evidence type="ECO:0000313" key="7">
    <source>
        <dbReference type="EMBL" id="CAG7832089.1"/>
    </source>
</evidence>
<dbReference type="InterPro" id="IPR018499">
    <property type="entry name" value="Tetraspanin/Peripherin"/>
</dbReference>
<reference evidence="7" key="1">
    <citation type="submission" date="2021-06" db="EMBL/GenBank/DDBJ databases">
        <authorList>
            <person name="Hodson N. C."/>
            <person name="Mongue J. A."/>
            <person name="Jaron S. K."/>
        </authorList>
    </citation>
    <scope>NUCLEOTIDE SEQUENCE</scope>
</reference>
<evidence type="ECO:0000256" key="5">
    <source>
        <dbReference type="SAM" id="MobiDB-lite"/>
    </source>
</evidence>
<dbReference type="OrthoDB" id="6239677at2759"/>
<evidence type="ECO:0000256" key="2">
    <source>
        <dbReference type="ARBA" id="ARBA00022692"/>
    </source>
</evidence>
<dbReference type="AlphaFoldDB" id="A0A8J2LFM5"/>
<feature type="transmembrane region" description="Helical" evidence="6">
    <location>
        <begin position="112"/>
        <end position="133"/>
    </location>
</feature>
<dbReference type="EMBL" id="CAJVCH010563417">
    <property type="protein sequence ID" value="CAG7832089.1"/>
    <property type="molecule type" value="Genomic_DNA"/>
</dbReference>
<feature type="transmembrane region" description="Helical" evidence="6">
    <location>
        <begin position="210"/>
        <end position="235"/>
    </location>
</feature>
<dbReference type="GO" id="GO:0016020">
    <property type="term" value="C:membrane"/>
    <property type="evidence" value="ECO:0007669"/>
    <property type="project" value="UniProtKB-SubCell"/>
</dbReference>
<evidence type="ECO:0008006" key="9">
    <source>
        <dbReference type="Google" id="ProtNLM"/>
    </source>
</evidence>
<keyword evidence="3 6" id="KW-1133">Transmembrane helix</keyword>
<evidence type="ECO:0000256" key="3">
    <source>
        <dbReference type="ARBA" id="ARBA00022989"/>
    </source>
</evidence>
<protein>
    <recommendedName>
        <fullName evidence="9">Tetraspanin</fullName>
    </recommendedName>
</protein>
<dbReference type="CDD" id="cd03127">
    <property type="entry name" value="tetraspanin_LEL"/>
    <property type="match status" value="1"/>
</dbReference>
<evidence type="ECO:0000256" key="6">
    <source>
        <dbReference type="SAM" id="Phobius"/>
    </source>
</evidence>
<comment type="subcellular location">
    <subcellularLocation>
        <location evidence="1">Membrane</location>
        <topology evidence="1">Multi-pass membrane protein</topology>
    </subcellularLocation>
</comment>
<sequence>MQILSAVKDQKSHLSTKPLDEPNTVSKMNENNNEPIVNKPEEDIISENHGQFISTVGITPENISTTYSFNTLRKNPEYIEPSLKKLSLQNENLKLLQTNGTLWSKWTKSPNLCLGFLIFLIFGRVVILGHWIYLYEMMNSSKLSKTFAWISLLHPMGSIYRYENCDGDTCKQVYYAQPYFIILGIGLGSIQTLIFALFCGLKKSRKCLIFYLRLFSFIETLLFVFGGSISGGLLYKNLNSLESFMSKDLNIAKTHDGHSEHWENTQIKDHCCGIHNLADWISGNSTNNLRTVPMSCKMFPNDNRERVDSFWPSGCYKKEYDVILLYGLLAITLIFFGLLLSLAFYKIAARFQSQSENVSEKKAQKSHRIFIRQGSNFTAFGGQGKHNHVIRKDGILVEATGALAASTGLNENIISMEILDYSSKSDKVETIRESDRIVVIITKYGIVRGKALITAIDNQQLEKIVVSPMKFGLCIKV</sequence>
<feature type="transmembrane region" description="Helical" evidence="6">
    <location>
        <begin position="179"/>
        <end position="198"/>
    </location>
</feature>
<accession>A0A8J2LFM5</accession>
<evidence type="ECO:0000256" key="4">
    <source>
        <dbReference type="ARBA" id="ARBA00023136"/>
    </source>
</evidence>
<keyword evidence="8" id="KW-1185">Reference proteome</keyword>
<feature type="compositionally biased region" description="Polar residues" evidence="5">
    <location>
        <begin position="23"/>
        <end position="35"/>
    </location>
</feature>
<evidence type="ECO:0000256" key="1">
    <source>
        <dbReference type="ARBA" id="ARBA00004141"/>
    </source>
</evidence>
<evidence type="ECO:0000313" key="8">
    <source>
        <dbReference type="Proteomes" id="UP000708208"/>
    </source>
</evidence>
<feature type="region of interest" description="Disordered" evidence="5">
    <location>
        <begin position="1"/>
        <end position="36"/>
    </location>
</feature>
<organism evidence="7 8">
    <name type="scientific">Allacma fusca</name>
    <dbReference type="NCBI Taxonomy" id="39272"/>
    <lineage>
        <taxon>Eukaryota</taxon>
        <taxon>Metazoa</taxon>
        <taxon>Ecdysozoa</taxon>
        <taxon>Arthropoda</taxon>
        <taxon>Hexapoda</taxon>
        <taxon>Collembola</taxon>
        <taxon>Symphypleona</taxon>
        <taxon>Sminthuridae</taxon>
        <taxon>Allacma</taxon>
    </lineage>
</organism>
<keyword evidence="4 6" id="KW-0472">Membrane</keyword>
<keyword evidence="2 6" id="KW-0812">Transmembrane</keyword>
<gene>
    <name evidence="7" type="ORF">AFUS01_LOCUS41795</name>
</gene>
<comment type="caution">
    <text evidence="7">The sequence shown here is derived from an EMBL/GenBank/DDBJ whole genome shotgun (WGS) entry which is preliminary data.</text>
</comment>